<feature type="domain" description="N-acetyltransferase" evidence="1">
    <location>
        <begin position="31"/>
        <end position="198"/>
    </location>
</feature>
<dbReference type="CDD" id="cd04301">
    <property type="entry name" value="NAT_SF"/>
    <property type="match status" value="1"/>
</dbReference>
<protein>
    <submittedName>
        <fullName evidence="2">GNAT family N-acetyltransferase</fullName>
    </submittedName>
</protein>
<name>A0ABR7T7C3_HELCL</name>
<sequence>MGCPLTNEFKVPRIPRKLATERGVVQIHGPVPAGEIKQFEMDEGLCAFRTPKEQQEALLEIADLPKGLIFLATWDHRIVGYITVHPPEEFARWAKSQVPGMLEMGAIEVSRNWRGMSISSNLLEVAFSEDFFNESIIIATEYYWHWDLKGKGFSVWEYQRFLEQHFGRVGFKRIGTDEPDILAHPANMLMVRIGKKVPRDRLLLFEESLYQNRWMF</sequence>
<gene>
    <name evidence="2" type="ORF">H1S01_14810</name>
</gene>
<evidence type="ECO:0000313" key="2">
    <source>
        <dbReference type="EMBL" id="MBC9785754.1"/>
    </source>
</evidence>
<keyword evidence="3" id="KW-1185">Reference proteome</keyword>
<accession>A0ABR7T7C3</accession>
<dbReference type="Gene3D" id="3.40.630.30">
    <property type="match status" value="1"/>
</dbReference>
<organism evidence="2 3">
    <name type="scientific">Heliobacterium chlorum</name>
    <dbReference type="NCBI Taxonomy" id="2698"/>
    <lineage>
        <taxon>Bacteria</taxon>
        <taxon>Bacillati</taxon>
        <taxon>Bacillota</taxon>
        <taxon>Clostridia</taxon>
        <taxon>Eubacteriales</taxon>
        <taxon>Heliobacteriaceae</taxon>
        <taxon>Heliobacterium</taxon>
    </lineage>
</organism>
<comment type="caution">
    <text evidence="2">The sequence shown here is derived from an EMBL/GenBank/DDBJ whole genome shotgun (WGS) entry which is preliminary data.</text>
</comment>
<dbReference type="InterPro" id="IPR000182">
    <property type="entry name" value="GNAT_dom"/>
</dbReference>
<dbReference type="Pfam" id="PF00583">
    <property type="entry name" value="Acetyltransf_1"/>
    <property type="match status" value="1"/>
</dbReference>
<dbReference type="Proteomes" id="UP000617402">
    <property type="component" value="Unassembled WGS sequence"/>
</dbReference>
<dbReference type="InterPro" id="IPR024699">
    <property type="entry name" value="AcuA"/>
</dbReference>
<dbReference type="SUPFAM" id="SSF55729">
    <property type="entry name" value="Acyl-CoA N-acyltransferases (Nat)"/>
    <property type="match status" value="1"/>
</dbReference>
<proteinExistence type="predicted"/>
<dbReference type="InterPro" id="IPR016181">
    <property type="entry name" value="Acyl_CoA_acyltransferase"/>
</dbReference>
<evidence type="ECO:0000313" key="3">
    <source>
        <dbReference type="Proteomes" id="UP000617402"/>
    </source>
</evidence>
<dbReference type="PROSITE" id="PS51186">
    <property type="entry name" value="GNAT"/>
    <property type="match status" value="1"/>
</dbReference>
<dbReference type="EMBL" id="JACVHF010000018">
    <property type="protein sequence ID" value="MBC9785754.1"/>
    <property type="molecule type" value="Genomic_DNA"/>
</dbReference>
<evidence type="ECO:0000259" key="1">
    <source>
        <dbReference type="PROSITE" id="PS51186"/>
    </source>
</evidence>
<dbReference type="PIRSF" id="PIRSF021278">
    <property type="entry name" value="AcuA"/>
    <property type="match status" value="1"/>
</dbReference>
<reference evidence="2 3" key="1">
    <citation type="submission" date="2020-07" db="EMBL/GenBank/DDBJ databases">
        <title>Draft whole-genome sequence of Heliobacterium chlorum DSM 3682, type strain.</title>
        <authorList>
            <person name="Kyndt J.A."/>
            <person name="Meyer T.E."/>
            <person name="Imhoff J.F."/>
        </authorList>
    </citation>
    <scope>NUCLEOTIDE SEQUENCE [LARGE SCALE GENOMIC DNA]</scope>
    <source>
        <strain evidence="2 3">DSM 3682</strain>
    </source>
</reference>